<comment type="similarity">
    <text evidence="1">Belongs to the class-II aminoacyl-tRNA synthetase family.</text>
</comment>
<dbReference type="NCBIfam" id="TIGR00457">
    <property type="entry name" value="asnS"/>
    <property type="match status" value="1"/>
</dbReference>
<dbReference type="Gene3D" id="3.30.930.10">
    <property type="entry name" value="Bira Bifunctional Protein, Domain 2"/>
    <property type="match status" value="1"/>
</dbReference>
<dbReference type="InterPro" id="IPR006195">
    <property type="entry name" value="aa-tRNA-synth_II"/>
</dbReference>
<keyword evidence="7" id="KW-0030">Aminoacyl-tRNA synthetase</keyword>
<dbReference type="InterPro" id="IPR004364">
    <property type="entry name" value="Aa-tRNA-synt_II"/>
</dbReference>
<dbReference type="CDD" id="cd00776">
    <property type="entry name" value="AsxRS_core"/>
    <property type="match status" value="1"/>
</dbReference>
<gene>
    <name evidence="10" type="ORF">BWQ96_08686</name>
</gene>
<organism evidence="10 11">
    <name type="scientific">Gracilariopsis chorda</name>
    <dbReference type="NCBI Taxonomy" id="448386"/>
    <lineage>
        <taxon>Eukaryota</taxon>
        <taxon>Rhodophyta</taxon>
        <taxon>Florideophyceae</taxon>
        <taxon>Rhodymeniophycidae</taxon>
        <taxon>Gracilariales</taxon>
        <taxon>Gracilariaceae</taxon>
        <taxon>Gracilariopsis</taxon>
    </lineage>
</organism>
<evidence type="ECO:0000256" key="2">
    <source>
        <dbReference type="ARBA" id="ARBA00012816"/>
    </source>
</evidence>
<dbReference type="Pfam" id="PF00152">
    <property type="entry name" value="tRNA-synt_2"/>
    <property type="match status" value="1"/>
</dbReference>
<dbReference type="GO" id="GO:0005739">
    <property type="term" value="C:mitochondrion"/>
    <property type="evidence" value="ECO:0007669"/>
    <property type="project" value="TreeGrafter"/>
</dbReference>
<dbReference type="OrthoDB" id="1931232at2759"/>
<keyword evidence="6" id="KW-0648">Protein biosynthesis</keyword>
<feature type="compositionally biased region" description="Basic and acidic residues" evidence="8">
    <location>
        <begin position="251"/>
        <end position="264"/>
    </location>
</feature>
<evidence type="ECO:0000256" key="7">
    <source>
        <dbReference type="ARBA" id="ARBA00023146"/>
    </source>
</evidence>
<keyword evidence="4" id="KW-0547">Nucleotide-binding</keyword>
<evidence type="ECO:0000313" key="10">
    <source>
        <dbReference type="EMBL" id="PXF41599.1"/>
    </source>
</evidence>
<dbReference type="GO" id="GO:0005524">
    <property type="term" value="F:ATP binding"/>
    <property type="evidence" value="ECO:0007669"/>
    <property type="project" value="UniProtKB-KW"/>
</dbReference>
<dbReference type="SUPFAM" id="SSF55681">
    <property type="entry name" value="Class II aaRS and biotin synthetases"/>
    <property type="match status" value="1"/>
</dbReference>
<dbReference type="Proteomes" id="UP000247409">
    <property type="component" value="Unassembled WGS sequence"/>
</dbReference>
<proteinExistence type="inferred from homology"/>
<dbReference type="NCBIfam" id="NF003037">
    <property type="entry name" value="PRK03932.1"/>
    <property type="match status" value="1"/>
</dbReference>
<evidence type="ECO:0000313" key="11">
    <source>
        <dbReference type="Proteomes" id="UP000247409"/>
    </source>
</evidence>
<evidence type="ECO:0000256" key="1">
    <source>
        <dbReference type="ARBA" id="ARBA00008226"/>
    </source>
</evidence>
<dbReference type="Pfam" id="PF01336">
    <property type="entry name" value="tRNA_anti-codon"/>
    <property type="match status" value="1"/>
</dbReference>
<dbReference type="STRING" id="448386.A0A2V3IHR1"/>
<accession>A0A2V3IHR1</accession>
<dbReference type="AlphaFoldDB" id="A0A2V3IHR1"/>
<evidence type="ECO:0000256" key="6">
    <source>
        <dbReference type="ARBA" id="ARBA00022917"/>
    </source>
</evidence>
<dbReference type="PROSITE" id="PS50862">
    <property type="entry name" value="AA_TRNA_LIGASE_II"/>
    <property type="match status" value="1"/>
</dbReference>
<evidence type="ECO:0000256" key="4">
    <source>
        <dbReference type="ARBA" id="ARBA00022741"/>
    </source>
</evidence>
<dbReference type="InterPro" id="IPR004522">
    <property type="entry name" value="Asn-tRNA-ligase"/>
</dbReference>
<dbReference type="InterPro" id="IPR004365">
    <property type="entry name" value="NA-bd_OB_tRNA"/>
</dbReference>
<dbReference type="HAMAP" id="MF_00534">
    <property type="entry name" value="Asn_tRNA_synth"/>
    <property type="match status" value="1"/>
</dbReference>
<comment type="caution">
    <text evidence="10">The sequence shown here is derived from an EMBL/GenBank/DDBJ whole genome shotgun (WGS) entry which is preliminary data.</text>
</comment>
<keyword evidence="3 10" id="KW-0436">Ligase</keyword>
<sequence>MNPAFLSPHFPRLLVSPLRPLRHNFLRPPLHFRTPSLRPVHRLPLATAAAPPESTTQRSQPAPPRTRINTVSSDLIGNTLCVKGWVRSVRAQKAFAFIDLNDGTNLAGLQIIVHGDAPCFPLVSTLSTGCSISAVGELVASLGSAQPVELRATALTLLGSAAQYPLQKKRHSLEFLRSIAHLRPRTNSIAAVSRIRSALAMATHAFFSENGFVYVHSPLITASDCEGAGEMFRVTTALQQDGTPQPSESSQTEHSEQSDSTPRVDFKNDFFGKPAFLTVSGQLSAECFATALGDVYTFGPTFRAENSNTSRHLAEFWMIEPEMAFADLHDDMNNAEQLVKYLVSHVIQKCSADLAFFDRFIQKGLLQKLNTVVEKPFARLSYTEAIDILERANKPNKKGKRRFEFEVRWGVDLQSEHERYLAETHFQKPVFVYNYPSAIKAFYMRANDEDGGKTCAAMDLLVPGIGELIGGSQREERLDVLEDKIEKSGLEFDAYWWYLDLRRFGTVPHAGYGLGFERMVQFVTGMENIRDVIPFPRYPGNAEF</sequence>
<dbReference type="InterPro" id="IPR045864">
    <property type="entry name" value="aa-tRNA-synth_II/BPL/LPL"/>
</dbReference>
<dbReference type="CDD" id="cd04318">
    <property type="entry name" value="EcAsnRS_like_N"/>
    <property type="match status" value="1"/>
</dbReference>
<protein>
    <recommendedName>
        <fullName evidence="2">asparagine--tRNA ligase</fullName>
        <ecNumber evidence="2">6.1.1.22</ecNumber>
    </recommendedName>
</protein>
<dbReference type="Gene3D" id="2.40.50.140">
    <property type="entry name" value="Nucleic acid-binding proteins"/>
    <property type="match status" value="1"/>
</dbReference>
<evidence type="ECO:0000256" key="3">
    <source>
        <dbReference type="ARBA" id="ARBA00022598"/>
    </source>
</evidence>
<name>A0A2V3IHR1_9FLOR</name>
<evidence type="ECO:0000259" key="9">
    <source>
        <dbReference type="PROSITE" id="PS50862"/>
    </source>
</evidence>
<dbReference type="EC" id="6.1.1.22" evidence="2"/>
<dbReference type="GO" id="GO:0003676">
    <property type="term" value="F:nucleic acid binding"/>
    <property type="evidence" value="ECO:0007669"/>
    <property type="project" value="InterPro"/>
</dbReference>
<dbReference type="InterPro" id="IPR012340">
    <property type="entry name" value="NA-bd_OB-fold"/>
</dbReference>
<dbReference type="FunFam" id="3.30.930.10:FF:000016">
    <property type="entry name" value="Asparagine--tRNA ligase"/>
    <property type="match status" value="1"/>
</dbReference>
<dbReference type="SUPFAM" id="SSF50249">
    <property type="entry name" value="Nucleic acid-binding proteins"/>
    <property type="match status" value="1"/>
</dbReference>
<dbReference type="PANTHER" id="PTHR22594">
    <property type="entry name" value="ASPARTYL/LYSYL-TRNA SYNTHETASE"/>
    <property type="match status" value="1"/>
</dbReference>
<reference evidence="10 11" key="1">
    <citation type="journal article" date="2018" name="Mol. Biol. Evol.">
        <title>Analysis of the draft genome of the red seaweed Gracilariopsis chorda provides insights into genome size evolution in Rhodophyta.</title>
        <authorList>
            <person name="Lee J."/>
            <person name="Yang E.C."/>
            <person name="Graf L."/>
            <person name="Yang J.H."/>
            <person name="Qiu H."/>
            <person name="Zel Zion U."/>
            <person name="Chan C.X."/>
            <person name="Stephens T.G."/>
            <person name="Weber A.P.M."/>
            <person name="Boo G.H."/>
            <person name="Boo S.M."/>
            <person name="Kim K.M."/>
            <person name="Shin Y."/>
            <person name="Jung M."/>
            <person name="Lee S.J."/>
            <person name="Yim H.S."/>
            <person name="Lee J.H."/>
            <person name="Bhattacharya D."/>
            <person name="Yoon H.S."/>
        </authorList>
    </citation>
    <scope>NUCLEOTIDE SEQUENCE [LARGE SCALE GENOMIC DNA]</scope>
    <source>
        <strain evidence="10 11">SKKU-2015</strain>
        <tissue evidence="10">Whole body</tissue>
    </source>
</reference>
<dbReference type="GO" id="GO:0006421">
    <property type="term" value="P:asparaginyl-tRNA aminoacylation"/>
    <property type="evidence" value="ECO:0007669"/>
    <property type="project" value="InterPro"/>
</dbReference>
<dbReference type="PANTHER" id="PTHR22594:SF34">
    <property type="entry name" value="ASPARAGINE--TRNA LIGASE, MITOCHONDRIAL-RELATED"/>
    <property type="match status" value="1"/>
</dbReference>
<evidence type="ECO:0000256" key="8">
    <source>
        <dbReference type="SAM" id="MobiDB-lite"/>
    </source>
</evidence>
<feature type="region of interest" description="Disordered" evidence="8">
    <location>
        <begin position="47"/>
        <end position="69"/>
    </location>
</feature>
<feature type="region of interest" description="Disordered" evidence="8">
    <location>
        <begin position="239"/>
        <end position="264"/>
    </location>
</feature>
<feature type="domain" description="Aminoacyl-transfer RNA synthetases class-II family profile" evidence="9">
    <location>
        <begin position="194"/>
        <end position="534"/>
    </location>
</feature>
<dbReference type="GO" id="GO:0004816">
    <property type="term" value="F:asparagine-tRNA ligase activity"/>
    <property type="evidence" value="ECO:0007669"/>
    <property type="project" value="UniProtKB-EC"/>
</dbReference>
<dbReference type="PRINTS" id="PR01042">
    <property type="entry name" value="TRNASYNTHASP"/>
</dbReference>
<keyword evidence="11" id="KW-1185">Reference proteome</keyword>
<keyword evidence="5" id="KW-0067">ATP-binding</keyword>
<dbReference type="EMBL" id="NBIV01000207">
    <property type="protein sequence ID" value="PXF41599.1"/>
    <property type="molecule type" value="Genomic_DNA"/>
</dbReference>
<dbReference type="InterPro" id="IPR002312">
    <property type="entry name" value="Asp/Asn-tRNA-synth_IIb"/>
</dbReference>
<evidence type="ECO:0000256" key="5">
    <source>
        <dbReference type="ARBA" id="ARBA00022840"/>
    </source>
</evidence>